<evidence type="ECO:0000313" key="1">
    <source>
        <dbReference type="EMBL" id="MBC2601047.1"/>
    </source>
</evidence>
<dbReference type="AlphaFoldDB" id="A0A7X1AW53"/>
<sequence length="213" mass="23578">MPEELFIHQSGACLLGEKGQTLAELKEGVSRSARRRMTANALMIHYALKDMDLSSFRTVVYQTEYSELRTLEQYVDGFPEPSPLKFQASIHPSGVEQVFIAAQCPIERFFPLADSSAPLAGIQCLDIAGGEGLVIFAEESGTWLLEIGLASSVSFAAALSLSRSEENAIGRLEWEKDSIALPGEDLGSFTRAVQERRPWHSQQSEARLSLEWR</sequence>
<dbReference type="EMBL" id="JACHVA010000045">
    <property type="protein sequence ID" value="MBC2601047.1"/>
    <property type="molecule type" value="Genomic_DNA"/>
</dbReference>
<organism evidence="1 2">
    <name type="scientific">Puniceicoccus vermicola</name>
    <dbReference type="NCBI Taxonomy" id="388746"/>
    <lineage>
        <taxon>Bacteria</taxon>
        <taxon>Pseudomonadati</taxon>
        <taxon>Verrucomicrobiota</taxon>
        <taxon>Opitutia</taxon>
        <taxon>Puniceicoccales</taxon>
        <taxon>Puniceicoccaceae</taxon>
        <taxon>Puniceicoccus</taxon>
    </lineage>
</organism>
<protein>
    <submittedName>
        <fullName evidence="1">Uncharacterized protein</fullName>
    </submittedName>
</protein>
<name>A0A7X1AW53_9BACT</name>
<evidence type="ECO:0000313" key="2">
    <source>
        <dbReference type="Proteomes" id="UP000525652"/>
    </source>
</evidence>
<comment type="caution">
    <text evidence="1">The sequence shown here is derived from an EMBL/GenBank/DDBJ whole genome shotgun (WGS) entry which is preliminary data.</text>
</comment>
<gene>
    <name evidence="1" type="ORF">H5P30_04555</name>
</gene>
<keyword evidence="2" id="KW-1185">Reference proteome</keyword>
<dbReference type="RefSeq" id="WP_185691774.1">
    <property type="nucleotide sequence ID" value="NZ_JACHVA010000045.1"/>
</dbReference>
<reference evidence="1 2" key="1">
    <citation type="submission" date="2020-07" db="EMBL/GenBank/DDBJ databases">
        <authorList>
            <person name="Feng X."/>
        </authorList>
    </citation>
    <scope>NUCLEOTIDE SEQUENCE [LARGE SCALE GENOMIC DNA]</scope>
    <source>
        <strain evidence="1 2">JCM14086</strain>
    </source>
</reference>
<dbReference type="Proteomes" id="UP000525652">
    <property type="component" value="Unassembled WGS sequence"/>
</dbReference>
<accession>A0A7X1AW53</accession>
<proteinExistence type="predicted"/>